<evidence type="ECO:0000256" key="2">
    <source>
        <dbReference type="ARBA" id="ARBA00022692"/>
    </source>
</evidence>
<keyword evidence="10" id="KW-1185">Reference proteome</keyword>
<evidence type="ECO:0000256" key="3">
    <source>
        <dbReference type="ARBA" id="ARBA00022723"/>
    </source>
</evidence>
<feature type="binding site" description="axial binding residue" evidence="6">
    <location>
        <position position="425"/>
    </location>
    <ligand>
        <name>heme</name>
        <dbReference type="ChEBI" id="CHEBI:30413"/>
    </ligand>
    <ligandPart>
        <name>Fe</name>
        <dbReference type="ChEBI" id="CHEBI:18248"/>
    </ligandPart>
</feature>
<reference evidence="9 10" key="1">
    <citation type="submission" date="2023-12" db="EMBL/GenBank/DDBJ databases">
        <title>A high-quality genome assembly for Dillenia turbinata (Dilleniales).</title>
        <authorList>
            <person name="Chanderbali A."/>
        </authorList>
    </citation>
    <scope>NUCLEOTIDE SEQUENCE [LARGE SCALE GENOMIC DNA]</scope>
    <source>
        <strain evidence="9">LSX21</strain>
        <tissue evidence="9">Leaf</tissue>
    </source>
</reference>
<dbReference type="GO" id="GO:0016132">
    <property type="term" value="P:brassinosteroid biosynthetic process"/>
    <property type="evidence" value="ECO:0007669"/>
    <property type="project" value="TreeGrafter"/>
</dbReference>
<evidence type="ECO:0000256" key="8">
    <source>
        <dbReference type="SAM" id="Phobius"/>
    </source>
</evidence>
<keyword evidence="7" id="KW-0503">Monooxygenase</keyword>
<feature type="transmembrane region" description="Helical" evidence="8">
    <location>
        <begin position="7"/>
        <end position="27"/>
    </location>
</feature>
<dbReference type="GO" id="GO:0016020">
    <property type="term" value="C:membrane"/>
    <property type="evidence" value="ECO:0007669"/>
    <property type="project" value="UniProtKB-SubCell"/>
</dbReference>
<dbReference type="Gene3D" id="1.10.630.10">
    <property type="entry name" value="Cytochrome P450"/>
    <property type="match status" value="1"/>
</dbReference>
<evidence type="ECO:0000256" key="5">
    <source>
        <dbReference type="ARBA" id="ARBA00023004"/>
    </source>
</evidence>
<dbReference type="InterPro" id="IPR036396">
    <property type="entry name" value="Cyt_P450_sf"/>
</dbReference>
<dbReference type="InterPro" id="IPR001128">
    <property type="entry name" value="Cyt_P450"/>
</dbReference>
<dbReference type="InterPro" id="IPR002401">
    <property type="entry name" value="Cyt_P450_E_grp-I"/>
</dbReference>
<dbReference type="PRINTS" id="PR00463">
    <property type="entry name" value="EP450I"/>
</dbReference>
<dbReference type="Pfam" id="PF00067">
    <property type="entry name" value="p450"/>
    <property type="match status" value="2"/>
</dbReference>
<keyword evidence="4 8" id="KW-1133">Transmembrane helix</keyword>
<comment type="subcellular location">
    <subcellularLocation>
        <location evidence="1">Membrane</location>
        <topology evidence="1">Single-pass membrane protein</topology>
    </subcellularLocation>
</comment>
<dbReference type="EMBL" id="JBAMMX010000020">
    <property type="protein sequence ID" value="KAK6920806.1"/>
    <property type="molecule type" value="Genomic_DNA"/>
</dbReference>
<dbReference type="GO" id="GO:0020037">
    <property type="term" value="F:heme binding"/>
    <property type="evidence" value="ECO:0007669"/>
    <property type="project" value="InterPro"/>
</dbReference>
<keyword evidence="6 7" id="KW-0349">Heme</keyword>
<evidence type="ECO:0000256" key="4">
    <source>
        <dbReference type="ARBA" id="ARBA00022989"/>
    </source>
</evidence>
<dbReference type="GO" id="GO:0010268">
    <property type="term" value="P:brassinosteroid homeostasis"/>
    <property type="evidence" value="ECO:0007669"/>
    <property type="project" value="TreeGrafter"/>
</dbReference>
<organism evidence="9 10">
    <name type="scientific">Dillenia turbinata</name>
    <dbReference type="NCBI Taxonomy" id="194707"/>
    <lineage>
        <taxon>Eukaryota</taxon>
        <taxon>Viridiplantae</taxon>
        <taxon>Streptophyta</taxon>
        <taxon>Embryophyta</taxon>
        <taxon>Tracheophyta</taxon>
        <taxon>Spermatophyta</taxon>
        <taxon>Magnoliopsida</taxon>
        <taxon>eudicotyledons</taxon>
        <taxon>Gunneridae</taxon>
        <taxon>Pentapetalae</taxon>
        <taxon>Dilleniales</taxon>
        <taxon>Dilleniaceae</taxon>
        <taxon>Dillenia</taxon>
    </lineage>
</organism>
<dbReference type="GO" id="GO:0016705">
    <property type="term" value="F:oxidoreductase activity, acting on paired donors, with incorporation or reduction of molecular oxygen"/>
    <property type="evidence" value="ECO:0007669"/>
    <property type="project" value="InterPro"/>
</dbReference>
<evidence type="ECO:0000256" key="6">
    <source>
        <dbReference type="PIRSR" id="PIRSR602401-1"/>
    </source>
</evidence>
<accession>A0AAN8Z197</accession>
<dbReference type="GO" id="GO:0004497">
    <property type="term" value="F:monooxygenase activity"/>
    <property type="evidence" value="ECO:0007669"/>
    <property type="project" value="UniProtKB-KW"/>
</dbReference>
<proteinExistence type="inferred from homology"/>
<keyword evidence="3 6" id="KW-0479">Metal-binding</keyword>
<dbReference type="GO" id="GO:0016125">
    <property type="term" value="P:sterol metabolic process"/>
    <property type="evidence" value="ECO:0007669"/>
    <property type="project" value="TreeGrafter"/>
</dbReference>
<dbReference type="Proteomes" id="UP001370490">
    <property type="component" value="Unassembled WGS sequence"/>
</dbReference>
<dbReference type="InterPro" id="IPR017972">
    <property type="entry name" value="Cyt_P450_CS"/>
</dbReference>
<comment type="caution">
    <text evidence="9">The sequence shown here is derived from an EMBL/GenBank/DDBJ whole genome shotgun (WGS) entry which is preliminary data.</text>
</comment>
<keyword evidence="2 8" id="KW-0812">Transmembrane</keyword>
<comment type="similarity">
    <text evidence="7">Belongs to the cytochrome P450 family.</text>
</comment>
<keyword evidence="5 6" id="KW-0408">Iron</keyword>
<evidence type="ECO:0000256" key="1">
    <source>
        <dbReference type="ARBA" id="ARBA00004167"/>
    </source>
</evidence>
<dbReference type="PANTHER" id="PTHR24286:SF12">
    <property type="entry name" value="CYTOCHROME P450 FAMILY PROTEIN, EXPRESSED"/>
    <property type="match status" value="1"/>
</dbReference>
<dbReference type="AlphaFoldDB" id="A0AAN8Z197"/>
<name>A0AAN8Z197_9MAGN</name>
<comment type="cofactor">
    <cofactor evidence="6">
        <name>heme</name>
        <dbReference type="ChEBI" id="CHEBI:30413"/>
    </cofactor>
</comment>
<evidence type="ECO:0000313" key="9">
    <source>
        <dbReference type="EMBL" id="KAK6920806.1"/>
    </source>
</evidence>
<evidence type="ECO:0000256" key="7">
    <source>
        <dbReference type="RuleBase" id="RU000461"/>
    </source>
</evidence>
<gene>
    <name evidence="9" type="ORF">RJ641_014484</name>
</gene>
<dbReference type="SUPFAM" id="SSF48264">
    <property type="entry name" value="Cytochrome P450"/>
    <property type="match status" value="1"/>
</dbReference>
<keyword evidence="8" id="KW-0472">Membrane</keyword>
<dbReference type="PANTHER" id="PTHR24286">
    <property type="entry name" value="CYTOCHROME P450 26"/>
    <property type="match status" value="1"/>
</dbReference>
<protein>
    <submittedName>
        <fullName evidence="9">Cytochrome P450</fullName>
    </submittedName>
</protein>
<keyword evidence="7" id="KW-0560">Oxidoreductase</keyword>
<dbReference type="PRINTS" id="PR00385">
    <property type="entry name" value="P450"/>
</dbReference>
<dbReference type="GO" id="GO:0005506">
    <property type="term" value="F:iron ion binding"/>
    <property type="evidence" value="ECO:0007669"/>
    <property type="project" value="InterPro"/>
</dbReference>
<dbReference type="PROSITE" id="PS00086">
    <property type="entry name" value="CYTOCHROME_P450"/>
    <property type="match status" value="1"/>
</dbReference>
<sequence>MEATPSTWWLTGVLGALPIATLLIWWWNEIWYVFGCKDRAKLPPGHMGFPFFGETLKFLWYFKFLRRPDDFINSKQRRYKSEVGLYKTHLFGSPSIIACAPDITKFVYQNEGIFMSKWPNVEIMGEYTIISQYGKAHKRLRGAITSAINLPQALRPIALLVQPRITAALESWAQKGPLLYTLDQLFVGLVNGIRAQRWYFPGTNFYHAIQCRKKLIKIFRAELEKRKRDKLKGVEARNDLMDGLMGIKDEQGNQLKDEEVLDNIVTLVVAGYESTALSSMWAIYFLAKSPEVLQKLREENQALSQQKNGGFITSDEISKLKYTSKEFPASCAPVVWQGFRPDIVQVVEETLRMANISSFNFRVAAKDVEYKGYKIPEGWKVLNWIRFIHTNPEHFDDPLCFNPDRWDQPMRPGTFQAFGGGTRICPGNMLARMQLAILIHHLSAGYKWELINPEAAIAYLSHPKPVDGAEVYFSKL</sequence>
<evidence type="ECO:0000313" key="10">
    <source>
        <dbReference type="Proteomes" id="UP001370490"/>
    </source>
</evidence>